<accession>A0ABQ6NHW2</accession>
<keyword evidence="4" id="KW-0862">Zinc</keyword>
<evidence type="ECO:0000256" key="2">
    <source>
        <dbReference type="ARBA" id="ARBA00022723"/>
    </source>
</evidence>
<protein>
    <recommendedName>
        <fullName evidence="5">Peptidase M10 metallopeptidase domain-containing protein</fullName>
    </recommendedName>
</protein>
<sequence>MNIQSLNRKSKVIVSFTVGAVLVFVSTSNVSAANYWGASKYKMLGGIDTGIFANKASTSVVVNGTTFNMAQTALGAMNSWNNLTDAYYPDGAPASFDSEIYAYGANYGNNGLNGWCEMYKDWSDTSPMNPNQEAPSSNYSFAKVFGNAYHMEDGTVMTYDQRKAVYTHEIGHALGLAHASTGVASVMREEAQRNANGWYTPQQDDISGVNNLYP</sequence>
<dbReference type="Proteomes" id="UP001285921">
    <property type="component" value="Unassembled WGS sequence"/>
</dbReference>
<dbReference type="RefSeq" id="WP_317978936.1">
    <property type="nucleotide sequence ID" value="NZ_BTCL01000002.1"/>
</dbReference>
<keyword evidence="3" id="KW-0378">Hydrolase</keyword>
<dbReference type="InterPro" id="IPR001818">
    <property type="entry name" value="Pept_M10_metallopeptidase"/>
</dbReference>
<dbReference type="InterPro" id="IPR024079">
    <property type="entry name" value="MetalloPept_cat_dom_sf"/>
</dbReference>
<dbReference type="SUPFAM" id="SSF55486">
    <property type="entry name" value="Metalloproteases ('zincins'), catalytic domain"/>
    <property type="match status" value="1"/>
</dbReference>
<name>A0ABQ6NHW2_9BACL</name>
<reference evidence="6 7" key="1">
    <citation type="submission" date="2023-05" db="EMBL/GenBank/DDBJ databases">
        <title>Draft genome of Paenibacillus sp. CCS26.</title>
        <authorList>
            <person name="Akita H."/>
            <person name="Shinto Y."/>
            <person name="Kimura Z."/>
        </authorList>
    </citation>
    <scope>NUCLEOTIDE SEQUENCE [LARGE SCALE GENOMIC DNA]</scope>
    <source>
        <strain evidence="6 7">CCS26</strain>
    </source>
</reference>
<dbReference type="Pfam" id="PF00413">
    <property type="entry name" value="Peptidase_M10"/>
    <property type="match status" value="1"/>
</dbReference>
<keyword evidence="7" id="KW-1185">Reference proteome</keyword>
<evidence type="ECO:0000256" key="4">
    <source>
        <dbReference type="ARBA" id="ARBA00022833"/>
    </source>
</evidence>
<dbReference type="Gene3D" id="3.40.390.10">
    <property type="entry name" value="Collagenase (Catalytic Domain)"/>
    <property type="match status" value="1"/>
</dbReference>
<evidence type="ECO:0000256" key="3">
    <source>
        <dbReference type="ARBA" id="ARBA00022801"/>
    </source>
</evidence>
<keyword evidence="1" id="KW-0645">Protease</keyword>
<gene>
    <name evidence="6" type="ORF">PghCCS26_08520</name>
</gene>
<feature type="domain" description="Peptidase M10 metallopeptidase" evidence="5">
    <location>
        <begin position="162"/>
        <end position="213"/>
    </location>
</feature>
<evidence type="ECO:0000256" key="1">
    <source>
        <dbReference type="ARBA" id="ARBA00022670"/>
    </source>
</evidence>
<proteinExistence type="predicted"/>
<comment type="caution">
    <text evidence="6">The sequence shown here is derived from an EMBL/GenBank/DDBJ whole genome shotgun (WGS) entry which is preliminary data.</text>
</comment>
<keyword evidence="2" id="KW-0479">Metal-binding</keyword>
<dbReference type="EMBL" id="BTCL01000002">
    <property type="protein sequence ID" value="GMK43725.1"/>
    <property type="molecule type" value="Genomic_DNA"/>
</dbReference>
<evidence type="ECO:0000313" key="7">
    <source>
        <dbReference type="Proteomes" id="UP001285921"/>
    </source>
</evidence>
<evidence type="ECO:0000259" key="5">
    <source>
        <dbReference type="Pfam" id="PF00413"/>
    </source>
</evidence>
<evidence type="ECO:0000313" key="6">
    <source>
        <dbReference type="EMBL" id="GMK43725.1"/>
    </source>
</evidence>
<organism evidence="6 7">
    <name type="scientific">Paenibacillus glycanilyticus</name>
    <dbReference type="NCBI Taxonomy" id="126569"/>
    <lineage>
        <taxon>Bacteria</taxon>
        <taxon>Bacillati</taxon>
        <taxon>Bacillota</taxon>
        <taxon>Bacilli</taxon>
        <taxon>Bacillales</taxon>
        <taxon>Paenibacillaceae</taxon>
        <taxon>Paenibacillus</taxon>
    </lineage>
</organism>